<reference evidence="2 3" key="1">
    <citation type="journal article" date="2019" name="Nat. Ecol. Evol.">
        <title>Megaphylogeny resolves global patterns of mushroom evolution.</title>
        <authorList>
            <person name="Varga T."/>
            <person name="Krizsan K."/>
            <person name="Foldi C."/>
            <person name="Dima B."/>
            <person name="Sanchez-Garcia M."/>
            <person name="Sanchez-Ramirez S."/>
            <person name="Szollosi G.J."/>
            <person name="Szarkandi J.G."/>
            <person name="Papp V."/>
            <person name="Albert L."/>
            <person name="Andreopoulos W."/>
            <person name="Angelini C."/>
            <person name="Antonin V."/>
            <person name="Barry K.W."/>
            <person name="Bougher N.L."/>
            <person name="Buchanan P."/>
            <person name="Buyck B."/>
            <person name="Bense V."/>
            <person name="Catcheside P."/>
            <person name="Chovatia M."/>
            <person name="Cooper J."/>
            <person name="Damon W."/>
            <person name="Desjardin D."/>
            <person name="Finy P."/>
            <person name="Geml J."/>
            <person name="Haridas S."/>
            <person name="Hughes K."/>
            <person name="Justo A."/>
            <person name="Karasinski D."/>
            <person name="Kautmanova I."/>
            <person name="Kiss B."/>
            <person name="Kocsube S."/>
            <person name="Kotiranta H."/>
            <person name="LaButti K.M."/>
            <person name="Lechner B.E."/>
            <person name="Liimatainen K."/>
            <person name="Lipzen A."/>
            <person name="Lukacs Z."/>
            <person name="Mihaltcheva S."/>
            <person name="Morgado L.N."/>
            <person name="Niskanen T."/>
            <person name="Noordeloos M.E."/>
            <person name="Ohm R.A."/>
            <person name="Ortiz-Santana B."/>
            <person name="Ovrebo C."/>
            <person name="Racz N."/>
            <person name="Riley R."/>
            <person name="Savchenko A."/>
            <person name="Shiryaev A."/>
            <person name="Soop K."/>
            <person name="Spirin V."/>
            <person name="Szebenyi C."/>
            <person name="Tomsovsky M."/>
            <person name="Tulloss R.E."/>
            <person name="Uehling J."/>
            <person name="Grigoriev I.V."/>
            <person name="Vagvolgyi C."/>
            <person name="Papp T."/>
            <person name="Martin F.M."/>
            <person name="Miettinen O."/>
            <person name="Hibbett D.S."/>
            <person name="Nagy L.G."/>
        </authorList>
    </citation>
    <scope>NUCLEOTIDE SEQUENCE [LARGE SCALE GENOMIC DNA]</scope>
    <source>
        <strain evidence="2 3">CBS 309.79</strain>
    </source>
</reference>
<accession>A0A5C3Q8V1</accession>
<feature type="compositionally biased region" description="Basic residues" evidence="1">
    <location>
        <begin position="25"/>
        <end position="39"/>
    </location>
</feature>
<keyword evidence="3" id="KW-1185">Reference proteome</keyword>
<dbReference type="AlphaFoldDB" id="A0A5C3Q8V1"/>
<sequence>MSNSTPRPRQSRSRKFLNPSDPSPKRRSRAKPKVQHHLHPTPSVLAELWTTRAIGKRKRVVVERGKAIPKAPVQPTLSTIQAPLEPPEHVRQQLLKDIDAWAKFIAQNPDA</sequence>
<gene>
    <name evidence="2" type="ORF">BDV98DRAFT_575972</name>
</gene>
<protein>
    <submittedName>
        <fullName evidence="2">Uncharacterized protein</fullName>
    </submittedName>
</protein>
<dbReference type="EMBL" id="ML178858">
    <property type="protein sequence ID" value="TFK96598.1"/>
    <property type="molecule type" value="Genomic_DNA"/>
</dbReference>
<proteinExistence type="predicted"/>
<dbReference type="Proteomes" id="UP000305067">
    <property type="component" value="Unassembled WGS sequence"/>
</dbReference>
<organism evidence="2 3">
    <name type="scientific">Pterulicium gracile</name>
    <dbReference type="NCBI Taxonomy" id="1884261"/>
    <lineage>
        <taxon>Eukaryota</taxon>
        <taxon>Fungi</taxon>
        <taxon>Dikarya</taxon>
        <taxon>Basidiomycota</taxon>
        <taxon>Agaricomycotina</taxon>
        <taxon>Agaricomycetes</taxon>
        <taxon>Agaricomycetidae</taxon>
        <taxon>Agaricales</taxon>
        <taxon>Pleurotineae</taxon>
        <taxon>Pterulaceae</taxon>
        <taxon>Pterulicium</taxon>
    </lineage>
</organism>
<evidence type="ECO:0000256" key="1">
    <source>
        <dbReference type="SAM" id="MobiDB-lite"/>
    </source>
</evidence>
<evidence type="ECO:0000313" key="3">
    <source>
        <dbReference type="Proteomes" id="UP000305067"/>
    </source>
</evidence>
<evidence type="ECO:0000313" key="2">
    <source>
        <dbReference type="EMBL" id="TFK96598.1"/>
    </source>
</evidence>
<name>A0A5C3Q8V1_9AGAR</name>
<feature type="region of interest" description="Disordered" evidence="1">
    <location>
        <begin position="1"/>
        <end position="42"/>
    </location>
</feature>